<protein>
    <submittedName>
        <fullName evidence="4">Two-component system CitB family response regulator</fullName>
    </submittedName>
</protein>
<gene>
    <name evidence="4" type="ORF">C7474_1039</name>
</gene>
<accession>A0A498BZM5</accession>
<dbReference type="Pfam" id="PF12840">
    <property type="entry name" value="HTH_20"/>
    <property type="match status" value="1"/>
</dbReference>
<dbReference type="InterPro" id="IPR036388">
    <property type="entry name" value="WH-like_DNA-bd_sf"/>
</dbReference>
<dbReference type="PANTHER" id="PTHR45526:SF1">
    <property type="entry name" value="TRANSCRIPTIONAL REGULATORY PROTEIN DCUR-RELATED"/>
    <property type="match status" value="1"/>
</dbReference>
<feature type="modified residue" description="4-aspartylphosphate" evidence="1">
    <location>
        <position position="57"/>
    </location>
</feature>
<proteinExistence type="predicted"/>
<evidence type="ECO:0000259" key="3">
    <source>
        <dbReference type="PROSITE" id="PS50110"/>
    </source>
</evidence>
<sequence length="229" mass="24408">MTEPIRVLVVDDDFRVAGLHRDVVDAHPGFVALTPARTLHDAAATIRAEKPQLLLIDVHLPDGDGIAFLADHDVDGFVLSAETSSAAVRRALRAGALGYLVKPFDRRALVDRLDRYLRHRNLVAPASLSQGDIDRALAALHGGVDGGSLSRGATEQLILDALGADEASATEIAERTGISRATAQRHLSALAQRGGIRVRLQYGTTGRPEHRYAATATPPGAAGRDRADR</sequence>
<feature type="region of interest" description="Disordered" evidence="2">
    <location>
        <begin position="207"/>
        <end position="229"/>
    </location>
</feature>
<dbReference type="EMBL" id="RCDB01000002">
    <property type="protein sequence ID" value="RLK48912.1"/>
    <property type="molecule type" value="Genomic_DNA"/>
</dbReference>
<comment type="caution">
    <text evidence="4">The sequence shown here is derived from an EMBL/GenBank/DDBJ whole genome shotgun (WGS) entry which is preliminary data.</text>
</comment>
<dbReference type="SMART" id="SM00448">
    <property type="entry name" value="REC"/>
    <property type="match status" value="1"/>
</dbReference>
<dbReference type="Gene3D" id="1.10.10.10">
    <property type="entry name" value="Winged helix-like DNA-binding domain superfamily/Winged helix DNA-binding domain"/>
    <property type="match status" value="1"/>
</dbReference>
<dbReference type="Pfam" id="PF00072">
    <property type="entry name" value="Response_reg"/>
    <property type="match status" value="1"/>
</dbReference>
<dbReference type="SUPFAM" id="SSF46785">
    <property type="entry name" value="Winged helix' DNA-binding domain"/>
    <property type="match status" value="1"/>
</dbReference>
<dbReference type="RefSeq" id="WP_121057936.1">
    <property type="nucleotide sequence ID" value="NZ_RCDB01000002.1"/>
</dbReference>
<dbReference type="GO" id="GO:0006355">
    <property type="term" value="P:regulation of DNA-templated transcription"/>
    <property type="evidence" value="ECO:0007669"/>
    <property type="project" value="InterPro"/>
</dbReference>
<dbReference type="PANTHER" id="PTHR45526">
    <property type="entry name" value="TRANSCRIPTIONAL REGULATORY PROTEIN DPIA"/>
    <property type="match status" value="1"/>
</dbReference>
<dbReference type="Gene3D" id="3.40.50.2300">
    <property type="match status" value="1"/>
</dbReference>
<evidence type="ECO:0000313" key="5">
    <source>
        <dbReference type="Proteomes" id="UP000273158"/>
    </source>
</evidence>
<dbReference type="GO" id="GO:0003677">
    <property type="term" value="F:DNA binding"/>
    <property type="evidence" value="ECO:0007669"/>
    <property type="project" value="InterPro"/>
</dbReference>
<organism evidence="4 5">
    <name type="scientific">Microbacterium telephonicum</name>
    <dbReference type="NCBI Taxonomy" id="1714841"/>
    <lineage>
        <taxon>Bacteria</taxon>
        <taxon>Bacillati</taxon>
        <taxon>Actinomycetota</taxon>
        <taxon>Actinomycetes</taxon>
        <taxon>Micrococcales</taxon>
        <taxon>Microbacteriaceae</taxon>
        <taxon>Microbacterium</taxon>
    </lineage>
</organism>
<dbReference type="InterPro" id="IPR001789">
    <property type="entry name" value="Sig_transdc_resp-reg_receiver"/>
</dbReference>
<feature type="compositionally biased region" description="Low complexity" evidence="2">
    <location>
        <begin position="213"/>
        <end position="222"/>
    </location>
</feature>
<reference evidence="4 5" key="1">
    <citation type="journal article" date="2015" name="Stand. Genomic Sci.">
        <title>Genomic Encyclopedia of Bacterial and Archaeal Type Strains, Phase III: the genomes of soil and plant-associated and newly described type strains.</title>
        <authorList>
            <person name="Whitman W.B."/>
            <person name="Woyke T."/>
            <person name="Klenk H.P."/>
            <person name="Zhou Y."/>
            <person name="Lilburn T.G."/>
            <person name="Beck B.J."/>
            <person name="De Vos P."/>
            <person name="Vandamme P."/>
            <person name="Eisen J.A."/>
            <person name="Garrity G."/>
            <person name="Hugenholtz P."/>
            <person name="Kyrpides N.C."/>
        </authorList>
    </citation>
    <scope>NUCLEOTIDE SEQUENCE [LARGE SCALE GENOMIC DNA]</scope>
    <source>
        <strain evidence="4 5">S2T63</strain>
    </source>
</reference>
<dbReference type="InterPro" id="IPR051271">
    <property type="entry name" value="2C-system_Tx_regulators"/>
</dbReference>
<dbReference type="InterPro" id="IPR036390">
    <property type="entry name" value="WH_DNA-bd_sf"/>
</dbReference>
<keyword evidence="5" id="KW-1185">Reference proteome</keyword>
<evidence type="ECO:0000256" key="1">
    <source>
        <dbReference type="PROSITE-ProRule" id="PRU00169"/>
    </source>
</evidence>
<dbReference type="OrthoDB" id="7187989at2"/>
<keyword evidence="1" id="KW-0597">Phosphoprotein</keyword>
<dbReference type="SUPFAM" id="SSF52172">
    <property type="entry name" value="CheY-like"/>
    <property type="match status" value="1"/>
</dbReference>
<dbReference type="PROSITE" id="PS50110">
    <property type="entry name" value="RESPONSE_REGULATORY"/>
    <property type="match status" value="1"/>
</dbReference>
<name>A0A498BZM5_9MICO</name>
<dbReference type="InterPro" id="IPR011991">
    <property type="entry name" value="ArsR-like_HTH"/>
</dbReference>
<evidence type="ECO:0000256" key="2">
    <source>
        <dbReference type="SAM" id="MobiDB-lite"/>
    </source>
</evidence>
<dbReference type="Proteomes" id="UP000273158">
    <property type="component" value="Unassembled WGS sequence"/>
</dbReference>
<dbReference type="AlphaFoldDB" id="A0A498BZM5"/>
<dbReference type="InterPro" id="IPR011006">
    <property type="entry name" value="CheY-like_superfamily"/>
</dbReference>
<evidence type="ECO:0000313" key="4">
    <source>
        <dbReference type="EMBL" id="RLK48912.1"/>
    </source>
</evidence>
<dbReference type="GO" id="GO:0000156">
    <property type="term" value="F:phosphorelay response regulator activity"/>
    <property type="evidence" value="ECO:0007669"/>
    <property type="project" value="TreeGrafter"/>
</dbReference>
<feature type="domain" description="Response regulatory" evidence="3">
    <location>
        <begin position="6"/>
        <end position="117"/>
    </location>
</feature>
<dbReference type="CDD" id="cd00090">
    <property type="entry name" value="HTH_ARSR"/>
    <property type="match status" value="1"/>
</dbReference>